<evidence type="ECO:0000256" key="9">
    <source>
        <dbReference type="PIRSR" id="PIRSR000445-1"/>
    </source>
</evidence>
<dbReference type="Pfam" id="PF00745">
    <property type="entry name" value="GlutR_dimer"/>
    <property type="match status" value="1"/>
</dbReference>
<organism evidence="17 18">
    <name type="scientific">Allobranchiibius huperziae</name>
    <dbReference type="NCBI Taxonomy" id="1874116"/>
    <lineage>
        <taxon>Bacteria</taxon>
        <taxon>Bacillati</taxon>
        <taxon>Actinomycetota</taxon>
        <taxon>Actinomycetes</taxon>
        <taxon>Micrococcales</taxon>
        <taxon>Dermacoccaceae</taxon>
        <taxon>Allobranchiibius</taxon>
    </lineage>
</organism>
<evidence type="ECO:0000256" key="11">
    <source>
        <dbReference type="PIRSR" id="PIRSR000445-3"/>
    </source>
</evidence>
<feature type="domain" description="Quinate/shikimate 5-dehydrogenase/glutamyl-tRNA reductase" evidence="15">
    <location>
        <begin position="172"/>
        <end position="301"/>
    </location>
</feature>
<comment type="caution">
    <text evidence="17">The sequence shown here is derived from an EMBL/GenBank/DDBJ whole genome shotgun (WGS) entry which is preliminary data.</text>
</comment>
<dbReference type="FunFam" id="3.30.460.30:FF:000001">
    <property type="entry name" value="Glutamyl-tRNA reductase"/>
    <property type="match status" value="1"/>
</dbReference>
<dbReference type="EMBL" id="JACCFW010000001">
    <property type="protein sequence ID" value="NYJ73517.1"/>
    <property type="molecule type" value="Genomic_DNA"/>
</dbReference>
<evidence type="ECO:0000256" key="6">
    <source>
        <dbReference type="ARBA" id="ARBA00023244"/>
    </source>
</evidence>
<dbReference type="PANTHER" id="PTHR43013">
    <property type="entry name" value="GLUTAMYL-TRNA REDUCTASE"/>
    <property type="match status" value="1"/>
</dbReference>
<dbReference type="AlphaFoldDB" id="A0A853DAA0"/>
<gene>
    <name evidence="8" type="primary">hemA</name>
    <name evidence="17" type="ORF">HNR15_000480</name>
</gene>
<dbReference type="PANTHER" id="PTHR43013:SF1">
    <property type="entry name" value="GLUTAMYL-TRNA REDUCTASE"/>
    <property type="match status" value="1"/>
</dbReference>
<comment type="pathway">
    <text evidence="1 8 13">Porphyrin-containing compound metabolism; protoporphyrin-IX biosynthesis; 5-aminolevulinate from L-glutamyl-tRNA(Glu): step 1/2.</text>
</comment>
<evidence type="ECO:0000256" key="13">
    <source>
        <dbReference type="RuleBase" id="RU000584"/>
    </source>
</evidence>
<dbReference type="HAMAP" id="MF_00087">
    <property type="entry name" value="Glu_tRNA_reductase"/>
    <property type="match status" value="1"/>
</dbReference>
<proteinExistence type="inferred from homology"/>
<keyword evidence="4 8" id="KW-0521">NADP</keyword>
<evidence type="ECO:0000256" key="5">
    <source>
        <dbReference type="ARBA" id="ARBA00023002"/>
    </source>
</evidence>
<evidence type="ECO:0000256" key="10">
    <source>
        <dbReference type="PIRSR" id="PIRSR000445-2"/>
    </source>
</evidence>
<reference evidence="17 18" key="1">
    <citation type="submission" date="2020-07" db="EMBL/GenBank/DDBJ databases">
        <title>Sequencing the genomes of 1000 actinobacteria strains.</title>
        <authorList>
            <person name="Klenk H.-P."/>
        </authorList>
    </citation>
    <scope>NUCLEOTIDE SEQUENCE [LARGE SCALE GENOMIC DNA]</scope>
    <source>
        <strain evidence="17 18">DSM 29531</strain>
    </source>
</reference>
<keyword evidence="5 8" id="KW-0560">Oxidoreductase</keyword>
<dbReference type="PIRSF" id="PIRSF000445">
    <property type="entry name" value="4pyrrol_synth_GluRdtase"/>
    <property type="match status" value="1"/>
</dbReference>
<comment type="domain">
    <text evidence="8">Possesses an unusual extended V-shaped dimeric structure with each monomer consisting of three distinct domains arranged along a curved 'spinal' alpha-helix. The N-terminal catalytic domain specifically recognizes the glutamate moiety of the substrate. The second domain is the NADPH-binding domain, and the third C-terminal domain is responsible for dimerization.</text>
</comment>
<feature type="binding site" evidence="8 10">
    <location>
        <begin position="114"/>
        <end position="116"/>
    </location>
    <ligand>
        <name>substrate</name>
    </ligand>
</feature>
<comment type="similarity">
    <text evidence="2 8 13">Belongs to the glutamyl-tRNA reductase family.</text>
</comment>
<sequence>MSVIVIGISHRTADIATLERVVLNDVQQDRIGESLVGNEHVSELLVLSTCNRTELYAEVGTFHGAVTSISETLAAVTGMPLPALRDHLYVHFEDRAVAHLFSVAAGLDSMAIGESQILGQLRASMRAAQDAGRLGSSLSELVQHALRVGKRVHAETDLDTVSRSLVEQSLGIAQEHLGALSAQSAVVIGAGSMSALAAHTLTRAGVGGLTIVNRTPEHGQRLAAATGAIARPWAQLTDALAGADIVISCTGAVGHILVPHLLTADGPPARHMVLIDLALPRDIDPACGELDGVTLVTLEELGARTTADGPQRDSLRVVQDLVTAEVAEFLVLRRSAAVVPTVSALRVRAADVVDAEMDRLVGRLQLTDAQAAQVRQTLHRVTEKILHTPTVRMKQLAGEEHGQDYAALLRTLFDLDPHEARVSRVPRLSDGDRR</sequence>
<evidence type="ECO:0000256" key="2">
    <source>
        <dbReference type="ARBA" id="ARBA00005916"/>
    </source>
</evidence>
<keyword evidence="18" id="KW-1185">Reference proteome</keyword>
<dbReference type="InterPro" id="IPR036343">
    <property type="entry name" value="GluRdtase_N_sf"/>
</dbReference>
<evidence type="ECO:0000256" key="4">
    <source>
        <dbReference type="ARBA" id="ARBA00022857"/>
    </source>
</evidence>
<evidence type="ECO:0000256" key="1">
    <source>
        <dbReference type="ARBA" id="ARBA00005059"/>
    </source>
</evidence>
<feature type="binding site" evidence="8 11">
    <location>
        <begin position="189"/>
        <end position="194"/>
    </location>
    <ligand>
        <name>NADP(+)</name>
        <dbReference type="ChEBI" id="CHEBI:58349"/>
    </ligand>
</feature>
<feature type="binding site" evidence="8 10">
    <location>
        <position position="109"/>
    </location>
    <ligand>
        <name>substrate</name>
    </ligand>
</feature>
<dbReference type="InterPro" id="IPR006151">
    <property type="entry name" value="Shikm_DH/Glu-tRNA_Rdtase"/>
</dbReference>
<dbReference type="Pfam" id="PF05201">
    <property type="entry name" value="GlutR_N"/>
    <property type="match status" value="1"/>
</dbReference>
<evidence type="ECO:0000313" key="18">
    <source>
        <dbReference type="Proteomes" id="UP000571817"/>
    </source>
</evidence>
<feature type="site" description="Important for activity" evidence="8 12">
    <location>
        <position position="99"/>
    </location>
</feature>
<dbReference type="SUPFAM" id="SSF69742">
    <property type="entry name" value="Glutamyl tRNA-reductase catalytic, N-terminal domain"/>
    <property type="match status" value="1"/>
</dbReference>
<evidence type="ECO:0000256" key="8">
    <source>
        <dbReference type="HAMAP-Rule" id="MF_00087"/>
    </source>
</evidence>
<dbReference type="EC" id="1.2.1.70" evidence="3 8"/>
<dbReference type="GO" id="GO:0050661">
    <property type="term" value="F:NADP binding"/>
    <property type="evidence" value="ECO:0007669"/>
    <property type="project" value="InterPro"/>
</dbReference>
<dbReference type="Gene3D" id="3.40.50.720">
    <property type="entry name" value="NAD(P)-binding Rossmann-like Domain"/>
    <property type="match status" value="1"/>
</dbReference>
<evidence type="ECO:0000256" key="7">
    <source>
        <dbReference type="ARBA" id="ARBA00047464"/>
    </source>
</evidence>
<accession>A0A853DAA0</accession>
<feature type="binding site" evidence="8 10">
    <location>
        <position position="120"/>
    </location>
    <ligand>
        <name>substrate</name>
    </ligand>
</feature>
<feature type="domain" description="Tetrapyrrole biosynthesis glutamyl-tRNA reductase dimerisation" evidence="14">
    <location>
        <begin position="319"/>
        <end position="415"/>
    </location>
</feature>
<comment type="function">
    <text evidence="8">Catalyzes the NADPH-dependent reduction of glutamyl-tRNA(Glu) to glutamate 1-semialdehyde (GSA).</text>
</comment>
<keyword evidence="6 8" id="KW-0627">Porphyrin biosynthesis</keyword>
<evidence type="ECO:0000313" key="17">
    <source>
        <dbReference type="EMBL" id="NYJ73517.1"/>
    </source>
</evidence>
<name>A0A853DAA0_9MICO</name>
<dbReference type="NCBIfam" id="NF000744">
    <property type="entry name" value="PRK00045.1-3"/>
    <property type="match status" value="1"/>
</dbReference>
<feature type="binding site" evidence="8 10">
    <location>
        <begin position="49"/>
        <end position="52"/>
    </location>
    <ligand>
        <name>substrate</name>
    </ligand>
</feature>
<dbReference type="SUPFAM" id="SSF51735">
    <property type="entry name" value="NAD(P)-binding Rossmann-fold domains"/>
    <property type="match status" value="1"/>
</dbReference>
<dbReference type="InterPro" id="IPR015896">
    <property type="entry name" value="4pyrrol_synth_GluRdtase_dimer"/>
</dbReference>
<dbReference type="Pfam" id="PF01488">
    <property type="entry name" value="Shikimate_DH"/>
    <property type="match status" value="1"/>
</dbReference>
<dbReference type="SUPFAM" id="SSF69075">
    <property type="entry name" value="Glutamyl tRNA-reductase dimerization domain"/>
    <property type="match status" value="1"/>
</dbReference>
<dbReference type="PROSITE" id="PS00747">
    <property type="entry name" value="GLUTR"/>
    <property type="match status" value="1"/>
</dbReference>
<dbReference type="NCBIfam" id="TIGR01035">
    <property type="entry name" value="hemA"/>
    <property type="match status" value="1"/>
</dbReference>
<dbReference type="InterPro" id="IPR036291">
    <property type="entry name" value="NAD(P)-bd_dom_sf"/>
</dbReference>
<evidence type="ECO:0000259" key="14">
    <source>
        <dbReference type="Pfam" id="PF00745"/>
    </source>
</evidence>
<feature type="active site" description="Nucleophile" evidence="8 9">
    <location>
        <position position="50"/>
    </location>
</feature>
<dbReference type="InterPro" id="IPR000343">
    <property type="entry name" value="4pyrrol_synth_GluRdtase"/>
</dbReference>
<dbReference type="InterPro" id="IPR036453">
    <property type="entry name" value="GluRdtase_dimer_dom_sf"/>
</dbReference>
<protein>
    <recommendedName>
        <fullName evidence="3 8">Glutamyl-tRNA reductase</fullName>
        <shortName evidence="8">GluTR</shortName>
        <ecNumber evidence="3 8">1.2.1.70</ecNumber>
    </recommendedName>
</protein>
<dbReference type="Gene3D" id="3.30.460.30">
    <property type="entry name" value="Glutamyl-tRNA reductase, N-terminal domain"/>
    <property type="match status" value="1"/>
</dbReference>
<dbReference type="GO" id="GO:0019353">
    <property type="term" value="P:protoporphyrinogen IX biosynthetic process from glutamate"/>
    <property type="evidence" value="ECO:0007669"/>
    <property type="project" value="TreeGrafter"/>
</dbReference>
<evidence type="ECO:0000259" key="16">
    <source>
        <dbReference type="Pfam" id="PF05201"/>
    </source>
</evidence>
<dbReference type="Proteomes" id="UP000571817">
    <property type="component" value="Unassembled WGS sequence"/>
</dbReference>
<evidence type="ECO:0000259" key="15">
    <source>
        <dbReference type="Pfam" id="PF01488"/>
    </source>
</evidence>
<dbReference type="InterPro" id="IPR018214">
    <property type="entry name" value="GluRdtase_CS"/>
</dbReference>
<evidence type="ECO:0000256" key="3">
    <source>
        <dbReference type="ARBA" id="ARBA00012970"/>
    </source>
</evidence>
<dbReference type="UniPathway" id="UPA00251">
    <property type="reaction ID" value="UER00316"/>
</dbReference>
<comment type="catalytic activity">
    <reaction evidence="7 8 13">
        <text>(S)-4-amino-5-oxopentanoate + tRNA(Glu) + NADP(+) = L-glutamyl-tRNA(Glu) + NADPH + H(+)</text>
        <dbReference type="Rhea" id="RHEA:12344"/>
        <dbReference type="Rhea" id="RHEA-COMP:9663"/>
        <dbReference type="Rhea" id="RHEA-COMP:9680"/>
        <dbReference type="ChEBI" id="CHEBI:15378"/>
        <dbReference type="ChEBI" id="CHEBI:57501"/>
        <dbReference type="ChEBI" id="CHEBI:57783"/>
        <dbReference type="ChEBI" id="CHEBI:58349"/>
        <dbReference type="ChEBI" id="CHEBI:78442"/>
        <dbReference type="ChEBI" id="CHEBI:78520"/>
        <dbReference type="EC" id="1.2.1.70"/>
    </reaction>
</comment>
<comment type="subunit">
    <text evidence="8">Homodimer.</text>
</comment>
<feature type="domain" description="Glutamyl-tRNA reductase N-terminal" evidence="16">
    <location>
        <begin position="6"/>
        <end position="156"/>
    </location>
</feature>
<dbReference type="CDD" id="cd05213">
    <property type="entry name" value="NAD_bind_Glutamyl_tRNA_reduct"/>
    <property type="match status" value="1"/>
</dbReference>
<comment type="miscellaneous">
    <text evidence="8">During catalysis, the active site Cys acts as a nucleophile attacking the alpha-carbonyl group of tRNA-bound glutamate with the formation of a thioester intermediate between enzyme and glutamate, and the concomitant release of tRNA(Glu). The thioester intermediate is finally reduced by direct hydride transfer from NADPH, to form the product GSA.</text>
</comment>
<evidence type="ECO:0000256" key="12">
    <source>
        <dbReference type="PIRSR" id="PIRSR000445-4"/>
    </source>
</evidence>
<dbReference type="GO" id="GO:0008883">
    <property type="term" value="F:glutamyl-tRNA reductase activity"/>
    <property type="evidence" value="ECO:0007669"/>
    <property type="project" value="UniProtKB-UniRule"/>
</dbReference>
<dbReference type="RefSeq" id="WP_179478830.1">
    <property type="nucleotide sequence ID" value="NZ_JACCFW010000001.1"/>
</dbReference>
<dbReference type="InterPro" id="IPR015895">
    <property type="entry name" value="4pyrrol_synth_GluRdtase_N"/>
</dbReference>